<name>A0A5C3QK05_9AGAR</name>
<proteinExistence type="predicted"/>
<gene>
    <name evidence="1" type="ORF">BDV98DRAFT_566675</name>
</gene>
<dbReference type="EMBL" id="ML178823">
    <property type="protein sequence ID" value="TFL02102.1"/>
    <property type="molecule type" value="Genomic_DNA"/>
</dbReference>
<keyword evidence="2" id="KW-1185">Reference proteome</keyword>
<protein>
    <submittedName>
        <fullName evidence="1">Uncharacterized protein</fullName>
    </submittedName>
</protein>
<reference evidence="1 2" key="1">
    <citation type="journal article" date="2019" name="Nat. Ecol. Evol.">
        <title>Megaphylogeny resolves global patterns of mushroom evolution.</title>
        <authorList>
            <person name="Varga T."/>
            <person name="Krizsan K."/>
            <person name="Foldi C."/>
            <person name="Dima B."/>
            <person name="Sanchez-Garcia M."/>
            <person name="Sanchez-Ramirez S."/>
            <person name="Szollosi G.J."/>
            <person name="Szarkandi J.G."/>
            <person name="Papp V."/>
            <person name="Albert L."/>
            <person name="Andreopoulos W."/>
            <person name="Angelini C."/>
            <person name="Antonin V."/>
            <person name="Barry K.W."/>
            <person name="Bougher N.L."/>
            <person name="Buchanan P."/>
            <person name="Buyck B."/>
            <person name="Bense V."/>
            <person name="Catcheside P."/>
            <person name="Chovatia M."/>
            <person name="Cooper J."/>
            <person name="Damon W."/>
            <person name="Desjardin D."/>
            <person name="Finy P."/>
            <person name="Geml J."/>
            <person name="Haridas S."/>
            <person name="Hughes K."/>
            <person name="Justo A."/>
            <person name="Karasinski D."/>
            <person name="Kautmanova I."/>
            <person name="Kiss B."/>
            <person name="Kocsube S."/>
            <person name="Kotiranta H."/>
            <person name="LaButti K.M."/>
            <person name="Lechner B.E."/>
            <person name="Liimatainen K."/>
            <person name="Lipzen A."/>
            <person name="Lukacs Z."/>
            <person name="Mihaltcheva S."/>
            <person name="Morgado L.N."/>
            <person name="Niskanen T."/>
            <person name="Noordeloos M.E."/>
            <person name="Ohm R.A."/>
            <person name="Ortiz-Santana B."/>
            <person name="Ovrebo C."/>
            <person name="Racz N."/>
            <person name="Riley R."/>
            <person name="Savchenko A."/>
            <person name="Shiryaev A."/>
            <person name="Soop K."/>
            <person name="Spirin V."/>
            <person name="Szebenyi C."/>
            <person name="Tomsovsky M."/>
            <person name="Tulloss R.E."/>
            <person name="Uehling J."/>
            <person name="Grigoriev I.V."/>
            <person name="Vagvolgyi C."/>
            <person name="Papp T."/>
            <person name="Martin F.M."/>
            <person name="Miettinen O."/>
            <person name="Hibbett D.S."/>
            <person name="Nagy L.G."/>
        </authorList>
    </citation>
    <scope>NUCLEOTIDE SEQUENCE [LARGE SCALE GENOMIC DNA]</scope>
    <source>
        <strain evidence="1 2">CBS 309.79</strain>
    </source>
</reference>
<dbReference type="AlphaFoldDB" id="A0A5C3QK05"/>
<dbReference type="Proteomes" id="UP000305067">
    <property type="component" value="Unassembled WGS sequence"/>
</dbReference>
<organism evidence="1 2">
    <name type="scientific">Pterulicium gracile</name>
    <dbReference type="NCBI Taxonomy" id="1884261"/>
    <lineage>
        <taxon>Eukaryota</taxon>
        <taxon>Fungi</taxon>
        <taxon>Dikarya</taxon>
        <taxon>Basidiomycota</taxon>
        <taxon>Agaricomycotina</taxon>
        <taxon>Agaricomycetes</taxon>
        <taxon>Agaricomycetidae</taxon>
        <taxon>Agaricales</taxon>
        <taxon>Pleurotineae</taxon>
        <taxon>Pterulaceae</taxon>
        <taxon>Pterulicium</taxon>
    </lineage>
</organism>
<evidence type="ECO:0000313" key="1">
    <source>
        <dbReference type="EMBL" id="TFL02102.1"/>
    </source>
</evidence>
<evidence type="ECO:0000313" key="2">
    <source>
        <dbReference type="Proteomes" id="UP000305067"/>
    </source>
</evidence>
<sequence length="130" mass="14213">MGHLLLGQSPRPSAPHQLRSAWASALPKNGMDALMRNGALRVALSTSLLVIDGHSTTCIAHFTSIPQKCAITLPRARKMILTKSCVRSSERSRTYTGVIRDLECRSSKFSLCCISKPPNYMQLAKPCSTL</sequence>
<accession>A0A5C3QK05</accession>